<evidence type="ECO:0000256" key="1">
    <source>
        <dbReference type="ARBA" id="ARBA00009405"/>
    </source>
</evidence>
<dbReference type="RefSeq" id="WP_188508520.1">
    <property type="nucleotide sequence ID" value="NZ_BMER01000007.1"/>
</dbReference>
<evidence type="ECO:0000313" key="6">
    <source>
        <dbReference type="Proteomes" id="UP000660862"/>
    </source>
</evidence>
<dbReference type="GO" id="GO:0046872">
    <property type="term" value="F:metal ion binding"/>
    <property type="evidence" value="ECO:0007669"/>
    <property type="project" value="UniProtKB-KW"/>
</dbReference>
<dbReference type="GO" id="GO:0046951">
    <property type="term" value="P:ketone body biosynthetic process"/>
    <property type="evidence" value="ECO:0007669"/>
    <property type="project" value="TreeGrafter"/>
</dbReference>
<dbReference type="InterPro" id="IPR043594">
    <property type="entry name" value="HMGL"/>
</dbReference>
<sequence length="296" mass="32254">MSIGLQPSSPHHDAKYVYITECPRDAMQGIHRFIPTAVKAAYLQLLLNVGFERLDFGSFVSPKAIPQMQDTAAVLNRLDIKISATQLLAIVANLRGSSEAVRHDGVTLLGFPFSVSETFQLRNANSSIAQALDAIRQVVAICRAHRKIPLVYLSMGFGNPYGDEWSPAIVADYTEKLVALGVTHFALADTVGSSTPDHIMSLYTYINNAFPGIELGLHLHSTPDASRDKLHAALDAGCMRFDTALRGFGGCPMAEDKLTGNIATETLLEVLDERGIDTGLDRDAWAEAMRYSSQVF</sequence>
<evidence type="ECO:0000256" key="2">
    <source>
        <dbReference type="ARBA" id="ARBA00022723"/>
    </source>
</evidence>
<evidence type="ECO:0000313" key="5">
    <source>
        <dbReference type="EMBL" id="GGH04719.1"/>
    </source>
</evidence>
<keyword evidence="2" id="KW-0479">Metal-binding</keyword>
<dbReference type="GO" id="GO:0006552">
    <property type="term" value="P:L-leucine catabolic process"/>
    <property type="evidence" value="ECO:0007669"/>
    <property type="project" value="TreeGrafter"/>
</dbReference>
<evidence type="ECO:0000259" key="4">
    <source>
        <dbReference type="PROSITE" id="PS50991"/>
    </source>
</evidence>
<dbReference type="Proteomes" id="UP000660862">
    <property type="component" value="Unassembled WGS sequence"/>
</dbReference>
<keyword evidence="6" id="KW-1185">Reference proteome</keyword>
<dbReference type="CDD" id="cd07938">
    <property type="entry name" value="DRE_TIM_HMGL"/>
    <property type="match status" value="1"/>
</dbReference>
<comment type="caution">
    <text evidence="5">The sequence shown here is derived from an EMBL/GenBank/DDBJ whole genome shotgun (WGS) entry which is preliminary data.</text>
</comment>
<protein>
    <submittedName>
        <fullName evidence="5">Hydroxymethylglutaryl-CoA lyase</fullName>
    </submittedName>
</protein>
<comment type="similarity">
    <text evidence="1">Belongs to the HMG-CoA lyase family.</text>
</comment>
<dbReference type="PANTHER" id="PTHR42738">
    <property type="entry name" value="HYDROXYMETHYLGLUTARYL-COA LYASE"/>
    <property type="match status" value="1"/>
</dbReference>
<dbReference type="SUPFAM" id="SSF51569">
    <property type="entry name" value="Aldolase"/>
    <property type="match status" value="1"/>
</dbReference>
<reference evidence="5" key="1">
    <citation type="journal article" date="2014" name="Int. J. Syst. Evol. Microbiol.">
        <title>Complete genome sequence of Corynebacterium casei LMG S-19264T (=DSM 44701T), isolated from a smear-ripened cheese.</title>
        <authorList>
            <consortium name="US DOE Joint Genome Institute (JGI-PGF)"/>
            <person name="Walter F."/>
            <person name="Albersmeier A."/>
            <person name="Kalinowski J."/>
            <person name="Ruckert C."/>
        </authorList>
    </citation>
    <scope>NUCLEOTIDE SEQUENCE</scope>
    <source>
        <strain evidence="5">CGMCC 1.12195</strain>
    </source>
</reference>
<organism evidence="5 6">
    <name type="scientific">Parapedobacter pyrenivorans</name>
    <dbReference type="NCBI Taxonomy" id="1305674"/>
    <lineage>
        <taxon>Bacteria</taxon>
        <taxon>Pseudomonadati</taxon>
        <taxon>Bacteroidota</taxon>
        <taxon>Sphingobacteriia</taxon>
        <taxon>Sphingobacteriales</taxon>
        <taxon>Sphingobacteriaceae</taxon>
        <taxon>Parapedobacter</taxon>
    </lineage>
</organism>
<reference evidence="5" key="2">
    <citation type="submission" date="2020-09" db="EMBL/GenBank/DDBJ databases">
        <authorList>
            <person name="Sun Q."/>
            <person name="Zhou Y."/>
        </authorList>
    </citation>
    <scope>NUCLEOTIDE SEQUENCE</scope>
    <source>
        <strain evidence="5">CGMCC 1.12195</strain>
    </source>
</reference>
<dbReference type="PROSITE" id="PS50991">
    <property type="entry name" value="PYR_CT"/>
    <property type="match status" value="1"/>
</dbReference>
<dbReference type="Gene3D" id="3.20.20.70">
    <property type="entry name" value="Aldolase class I"/>
    <property type="match status" value="1"/>
</dbReference>
<accession>A0A917I2E4</accession>
<dbReference type="GO" id="GO:0004419">
    <property type="term" value="F:hydroxymethylglutaryl-CoA lyase activity"/>
    <property type="evidence" value="ECO:0007669"/>
    <property type="project" value="TreeGrafter"/>
</dbReference>
<dbReference type="Pfam" id="PF00682">
    <property type="entry name" value="HMGL-like"/>
    <property type="match status" value="1"/>
</dbReference>
<name>A0A917I2E4_9SPHI</name>
<dbReference type="InterPro" id="IPR000891">
    <property type="entry name" value="PYR_CT"/>
</dbReference>
<dbReference type="PANTHER" id="PTHR42738:SF7">
    <property type="entry name" value="HYDROXYMETHYLGLUTARYL-COA LYASE"/>
    <property type="match status" value="1"/>
</dbReference>
<dbReference type="AlphaFoldDB" id="A0A917I2E4"/>
<feature type="domain" description="Pyruvate carboxyltransferase" evidence="4">
    <location>
        <begin position="16"/>
        <end position="286"/>
    </location>
</feature>
<evidence type="ECO:0000256" key="3">
    <source>
        <dbReference type="ARBA" id="ARBA00023239"/>
    </source>
</evidence>
<dbReference type="InterPro" id="IPR013785">
    <property type="entry name" value="Aldolase_TIM"/>
</dbReference>
<keyword evidence="3 5" id="KW-0456">Lyase</keyword>
<proteinExistence type="inferred from homology"/>
<gene>
    <name evidence="5" type="primary">mvaB</name>
    <name evidence="5" type="ORF">GCM10007415_46340</name>
</gene>
<dbReference type="EMBL" id="BMER01000007">
    <property type="protein sequence ID" value="GGH04719.1"/>
    <property type="molecule type" value="Genomic_DNA"/>
</dbReference>